<dbReference type="Proteomes" id="UP000183816">
    <property type="component" value="Unassembled WGS sequence"/>
</dbReference>
<feature type="non-terminal residue" evidence="1">
    <location>
        <position position="261"/>
    </location>
</feature>
<dbReference type="InterPro" id="IPR046702">
    <property type="entry name" value="DUF6572"/>
</dbReference>
<reference evidence="1 2" key="1">
    <citation type="submission" date="2016-10" db="EMBL/GenBank/DDBJ databases">
        <authorList>
            <person name="de Groot N.N."/>
        </authorList>
    </citation>
    <scope>NUCLEOTIDE SEQUENCE [LARGE SCALE GENOMIC DNA]</scope>
    <source>
        <strain evidence="1 2">Sb04</strain>
    </source>
</reference>
<dbReference type="Pfam" id="PF20212">
    <property type="entry name" value="DUF6572"/>
    <property type="match status" value="1"/>
</dbReference>
<dbReference type="RefSeq" id="WP_074483001.1">
    <property type="nucleotide sequence ID" value="NZ_FNJK01000016.1"/>
</dbReference>
<dbReference type="EMBL" id="FNJK01000016">
    <property type="protein sequence ID" value="SDP27663.1"/>
    <property type="molecule type" value="Genomic_DNA"/>
</dbReference>
<accession>A0A1H0RDM6</accession>
<dbReference type="AlphaFoldDB" id="A0A1H0RDM6"/>
<organism evidence="1 2">
    <name type="scientific">Streptococcus equinus</name>
    <name type="common">Streptococcus bovis</name>
    <dbReference type="NCBI Taxonomy" id="1335"/>
    <lineage>
        <taxon>Bacteria</taxon>
        <taxon>Bacillati</taxon>
        <taxon>Bacillota</taxon>
        <taxon>Bacilli</taxon>
        <taxon>Lactobacillales</taxon>
        <taxon>Streptococcaceae</taxon>
        <taxon>Streptococcus</taxon>
    </lineage>
</organism>
<evidence type="ECO:0000313" key="1">
    <source>
        <dbReference type="EMBL" id="SDP27663.1"/>
    </source>
</evidence>
<name>A0A1H0RDM6_STREI</name>
<proteinExistence type="predicted"/>
<protein>
    <submittedName>
        <fullName evidence="1">Uncharacterized protein</fullName>
    </submittedName>
</protein>
<gene>
    <name evidence="1" type="ORF">SAMN05216347_1161</name>
</gene>
<sequence>MEIINKKNFVLSKLDDQYIISWSRGKKNLIFPITKELRDKALKSDKDGLEVMFYAENKRWPKDEELKNFNKTDVITHKGNDFVIYEENGKYEMKFSSGDLIERQLTFPITKELRDKALKSDKDALEVMDYLVCNTWEKTDLEEIGRQFLRQHPELIFKNYEANKALFTKEEFEKLTRSVIGKLEPTIVDYYGMDNNNLELILPDETPWDISSEYEHLSKLQDKLNHYISFIENKQYTDRYNGPFDKIIIQACFKYHPTKNG</sequence>
<evidence type="ECO:0000313" key="2">
    <source>
        <dbReference type="Proteomes" id="UP000183816"/>
    </source>
</evidence>